<evidence type="ECO:0000313" key="2">
    <source>
        <dbReference type="EMBL" id="KAJ0185347.1"/>
    </source>
</evidence>
<comment type="caution">
    <text evidence="2">The sequence shown here is derived from an EMBL/GenBank/DDBJ whole genome shotgun (WGS) entry which is preliminary data.</text>
</comment>
<evidence type="ECO:0000256" key="1">
    <source>
        <dbReference type="SAM" id="MobiDB-lite"/>
    </source>
</evidence>
<dbReference type="EMBL" id="NBSK02000009">
    <property type="protein sequence ID" value="KAJ0185347.1"/>
    <property type="molecule type" value="Genomic_DNA"/>
</dbReference>
<protein>
    <submittedName>
        <fullName evidence="2">Uncharacterized protein</fullName>
    </submittedName>
</protein>
<feature type="compositionally biased region" description="Basic and acidic residues" evidence="1">
    <location>
        <begin position="96"/>
        <end position="110"/>
    </location>
</feature>
<dbReference type="AlphaFoldDB" id="A0A9R1UDR6"/>
<name>A0A9R1UDR6_LACSA</name>
<reference evidence="2 3" key="1">
    <citation type="journal article" date="2017" name="Nat. Commun.">
        <title>Genome assembly with in vitro proximity ligation data and whole-genome triplication in lettuce.</title>
        <authorList>
            <person name="Reyes-Chin-Wo S."/>
            <person name="Wang Z."/>
            <person name="Yang X."/>
            <person name="Kozik A."/>
            <person name="Arikit S."/>
            <person name="Song C."/>
            <person name="Xia L."/>
            <person name="Froenicke L."/>
            <person name="Lavelle D.O."/>
            <person name="Truco M.J."/>
            <person name="Xia R."/>
            <person name="Zhu S."/>
            <person name="Xu C."/>
            <person name="Xu H."/>
            <person name="Xu X."/>
            <person name="Cox K."/>
            <person name="Korf I."/>
            <person name="Meyers B.C."/>
            <person name="Michelmore R.W."/>
        </authorList>
    </citation>
    <scope>NUCLEOTIDE SEQUENCE [LARGE SCALE GENOMIC DNA]</scope>
    <source>
        <strain evidence="3">cv. Salinas</strain>
        <tissue evidence="2">Seedlings</tissue>
    </source>
</reference>
<keyword evidence="3" id="KW-1185">Reference proteome</keyword>
<proteinExistence type="predicted"/>
<dbReference type="Proteomes" id="UP000235145">
    <property type="component" value="Unassembled WGS sequence"/>
</dbReference>
<evidence type="ECO:0000313" key="3">
    <source>
        <dbReference type="Proteomes" id="UP000235145"/>
    </source>
</evidence>
<organism evidence="2 3">
    <name type="scientific">Lactuca sativa</name>
    <name type="common">Garden lettuce</name>
    <dbReference type="NCBI Taxonomy" id="4236"/>
    <lineage>
        <taxon>Eukaryota</taxon>
        <taxon>Viridiplantae</taxon>
        <taxon>Streptophyta</taxon>
        <taxon>Embryophyta</taxon>
        <taxon>Tracheophyta</taxon>
        <taxon>Spermatophyta</taxon>
        <taxon>Magnoliopsida</taxon>
        <taxon>eudicotyledons</taxon>
        <taxon>Gunneridae</taxon>
        <taxon>Pentapetalae</taxon>
        <taxon>asterids</taxon>
        <taxon>campanulids</taxon>
        <taxon>Asterales</taxon>
        <taxon>Asteraceae</taxon>
        <taxon>Cichorioideae</taxon>
        <taxon>Cichorieae</taxon>
        <taxon>Lactucinae</taxon>
        <taxon>Lactuca</taxon>
    </lineage>
</organism>
<feature type="compositionally biased region" description="Acidic residues" evidence="1">
    <location>
        <begin position="72"/>
        <end position="89"/>
    </location>
</feature>
<gene>
    <name evidence="2" type="ORF">LSAT_V11C900503860</name>
</gene>
<sequence length="110" mass="12427">MTARRNTNPSSSWINPIKGRARRKSIDFELRSPPPHSAQYEMNDGGNVQVQYYDKQKREQKQQQSMNGGDDVGNEYDEEEGEEFEDEDQSGNVDVHGGEADGCESKGDNE</sequence>
<feature type="compositionally biased region" description="Polar residues" evidence="1">
    <location>
        <begin position="1"/>
        <end position="14"/>
    </location>
</feature>
<feature type="region of interest" description="Disordered" evidence="1">
    <location>
        <begin position="1"/>
        <end position="110"/>
    </location>
</feature>
<accession>A0A9R1UDR6</accession>